<organism evidence="1 2">
    <name type="scientific">Jatropha curcas</name>
    <name type="common">Barbados nut</name>
    <dbReference type="NCBI Taxonomy" id="180498"/>
    <lineage>
        <taxon>Eukaryota</taxon>
        <taxon>Viridiplantae</taxon>
        <taxon>Streptophyta</taxon>
        <taxon>Embryophyta</taxon>
        <taxon>Tracheophyta</taxon>
        <taxon>Spermatophyta</taxon>
        <taxon>Magnoliopsida</taxon>
        <taxon>eudicotyledons</taxon>
        <taxon>Gunneridae</taxon>
        <taxon>Pentapetalae</taxon>
        <taxon>rosids</taxon>
        <taxon>fabids</taxon>
        <taxon>Malpighiales</taxon>
        <taxon>Euphorbiaceae</taxon>
        <taxon>Crotonoideae</taxon>
        <taxon>Jatropheae</taxon>
        <taxon>Jatropha</taxon>
    </lineage>
</organism>
<gene>
    <name evidence="1" type="ORF">JCGZ_02549</name>
</gene>
<keyword evidence="2" id="KW-1185">Reference proteome</keyword>
<name>A0A067L603_JATCU</name>
<dbReference type="Proteomes" id="UP000027138">
    <property type="component" value="Unassembled WGS sequence"/>
</dbReference>
<dbReference type="AlphaFoldDB" id="A0A067L603"/>
<proteinExistence type="predicted"/>
<evidence type="ECO:0000313" key="1">
    <source>
        <dbReference type="EMBL" id="KDP39529.1"/>
    </source>
</evidence>
<sequence>MSVRRDPPKTTTPERPRLSLPRRVSRVSSRLRSSARWELSSWVDLYEHSFRQYDEPVPLGDVENIISRVVKLVTGQGISWRISINPRNRDYFIWARHLGFYWCNHISRRRLLVSASGLIEGDDRWNADTELSVVRRGCHVSEGFLQKVEREKTDDAVHKIICLRRIK</sequence>
<evidence type="ECO:0000313" key="2">
    <source>
        <dbReference type="Proteomes" id="UP000027138"/>
    </source>
</evidence>
<reference evidence="1 2" key="1">
    <citation type="journal article" date="2014" name="PLoS ONE">
        <title>Global Analysis of Gene Expression Profiles in Physic Nut (Jatropha curcas L.) Seedlings Exposed to Salt Stress.</title>
        <authorList>
            <person name="Zhang L."/>
            <person name="Zhang C."/>
            <person name="Wu P."/>
            <person name="Chen Y."/>
            <person name="Li M."/>
            <person name="Jiang H."/>
            <person name="Wu G."/>
        </authorList>
    </citation>
    <scope>NUCLEOTIDE SEQUENCE [LARGE SCALE GENOMIC DNA]</scope>
    <source>
        <strain evidence="2">cv. GZQX0401</strain>
        <tissue evidence="1">Young leaves</tissue>
    </source>
</reference>
<dbReference type="EMBL" id="KK914347">
    <property type="protein sequence ID" value="KDP39529.1"/>
    <property type="molecule type" value="Genomic_DNA"/>
</dbReference>
<protein>
    <submittedName>
        <fullName evidence="1">Uncharacterized protein</fullName>
    </submittedName>
</protein>
<accession>A0A067L603</accession>